<evidence type="ECO:0008006" key="3">
    <source>
        <dbReference type="Google" id="ProtNLM"/>
    </source>
</evidence>
<sequence length="87" mass="9547">MAFFERTGTKSFDPPTPMRGYLSQLNEWSLGTITWDVLRIGGADHMPTFEAVPILNGERLETFASIGPSKKTAMEEAAARMALSGHC</sequence>
<evidence type="ECO:0000313" key="1">
    <source>
        <dbReference type="EMBL" id="OCH95673.1"/>
    </source>
</evidence>
<organism evidence="1 2">
    <name type="scientific">Obba rivulosa</name>
    <dbReference type="NCBI Taxonomy" id="1052685"/>
    <lineage>
        <taxon>Eukaryota</taxon>
        <taxon>Fungi</taxon>
        <taxon>Dikarya</taxon>
        <taxon>Basidiomycota</taxon>
        <taxon>Agaricomycotina</taxon>
        <taxon>Agaricomycetes</taxon>
        <taxon>Polyporales</taxon>
        <taxon>Gelatoporiaceae</taxon>
        <taxon>Obba</taxon>
    </lineage>
</organism>
<dbReference type="OrthoDB" id="2740821at2759"/>
<gene>
    <name evidence="1" type="ORF">OBBRIDRAFT_744750</name>
</gene>
<accession>A0A8E2DU16</accession>
<dbReference type="Gene3D" id="3.30.160.20">
    <property type="match status" value="1"/>
</dbReference>
<reference evidence="1 2" key="1">
    <citation type="submission" date="2016-07" db="EMBL/GenBank/DDBJ databases">
        <title>Draft genome of the white-rot fungus Obba rivulosa 3A-2.</title>
        <authorList>
            <consortium name="DOE Joint Genome Institute"/>
            <person name="Miettinen O."/>
            <person name="Riley R."/>
            <person name="Acob R."/>
            <person name="Barry K."/>
            <person name="Cullen D."/>
            <person name="De Vries R."/>
            <person name="Hainaut M."/>
            <person name="Hatakka A."/>
            <person name="Henrissat B."/>
            <person name="Hilden K."/>
            <person name="Kuo R."/>
            <person name="Labutti K."/>
            <person name="Lipzen A."/>
            <person name="Makela M.R."/>
            <person name="Sandor L."/>
            <person name="Spatafora J.W."/>
            <person name="Grigoriev I.V."/>
            <person name="Hibbett D.S."/>
        </authorList>
    </citation>
    <scope>NUCLEOTIDE SEQUENCE [LARGE SCALE GENOMIC DNA]</scope>
    <source>
        <strain evidence="1 2">3A-2</strain>
    </source>
</reference>
<protein>
    <recommendedName>
        <fullName evidence="3">DRBM domain-containing protein</fullName>
    </recommendedName>
</protein>
<proteinExistence type="predicted"/>
<dbReference type="SUPFAM" id="SSF54768">
    <property type="entry name" value="dsRNA-binding domain-like"/>
    <property type="match status" value="1"/>
</dbReference>
<dbReference type="AlphaFoldDB" id="A0A8E2DU16"/>
<dbReference type="EMBL" id="KV722334">
    <property type="protein sequence ID" value="OCH95673.1"/>
    <property type="molecule type" value="Genomic_DNA"/>
</dbReference>
<keyword evidence="2" id="KW-1185">Reference proteome</keyword>
<name>A0A8E2DU16_9APHY</name>
<dbReference type="Proteomes" id="UP000250043">
    <property type="component" value="Unassembled WGS sequence"/>
</dbReference>
<evidence type="ECO:0000313" key="2">
    <source>
        <dbReference type="Proteomes" id="UP000250043"/>
    </source>
</evidence>